<dbReference type="Pfam" id="PF03480">
    <property type="entry name" value="DctP"/>
    <property type="match status" value="1"/>
</dbReference>
<gene>
    <name evidence="4" type="ORF">FM105_13910</name>
</gene>
<protein>
    <submittedName>
        <fullName evidence="4">TRAP-type C4-dicarboxylate transport system, periplasmic component</fullName>
    </submittedName>
</protein>
<keyword evidence="1 3" id="KW-0732">Signal</keyword>
<evidence type="ECO:0000256" key="1">
    <source>
        <dbReference type="ARBA" id="ARBA00022729"/>
    </source>
</evidence>
<dbReference type="AlphaFoldDB" id="A0A1X6XPA1"/>
<reference evidence="5" key="1">
    <citation type="submission" date="2017-02" db="EMBL/GenBank/DDBJ databases">
        <authorList>
            <person name="Dridi B."/>
        </authorList>
    </citation>
    <scope>NUCLEOTIDE SEQUENCE [LARGE SCALE GENOMIC DNA]</scope>
    <source>
        <strain evidence="5">B Co 03.10</strain>
    </source>
</reference>
<sequence>MQTPITRALAVLSVAALTGLAGCAGSAAGSDSGSDSGSGAGPGVAFGATPEEYQEALADMDPVALTYQPGAQSAQGHTGEAEQAFIDQVAEMSGGKVTLEPVWGQAVAAFDEVSEAAADGRIDIGVEIPIYTPSKYEAVNELINLAPGPPASPYVTEVSTTAAMMEVAWNTPEIIENYDALGVSVLRPVMFETSNALMCTEPVTSLDDFEGKQIRVGSAADLAIVEDMGASPVSMQFVEAYEALQRNTIDCTLGGLRIGAEYGFLEVAPHVTLPNDAAWGRSPTAVVAGPGYQNLPLAAQQVVFDAYAQSNARSLEAAVAFSADAVEMVGQNGGDIRRLEGDAEETLSGAIGALREETAGSDALDGEDAAARLDDAYDRWLTIAEEEGHEDTGDYVGFAEDFAAEPVDLTTFGERMFEEIYLPHRPS</sequence>
<evidence type="ECO:0000313" key="5">
    <source>
        <dbReference type="Proteomes" id="UP000196581"/>
    </source>
</evidence>
<feature type="region of interest" description="Disordered" evidence="2">
    <location>
        <begin position="26"/>
        <end position="47"/>
    </location>
</feature>
<dbReference type="Gene3D" id="3.40.190.170">
    <property type="entry name" value="Bacterial extracellular solute-binding protein, family 7"/>
    <property type="match status" value="1"/>
</dbReference>
<dbReference type="InterPro" id="IPR038404">
    <property type="entry name" value="TRAP_DctP_sf"/>
</dbReference>
<dbReference type="EMBL" id="FWFF01000020">
    <property type="protein sequence ID" value="SLN00968.1"/>
    <property type="molecule type" value="Genomic_DNA"/>
</dbReference>
<evidence type="ECO:0000313" key="4">
    <source>
        <dbReference type="EMBL" id="SLN00968.1"/>
    </source>
</evidence>
<evidence type="ECO:0000256" key="3">
    <source>
        <dbReference type="SAM" id="SignalP"/>
    </source>
</evidence>
<dbReference type="GO" id="GO:0055085">
    <property type="term" value="P:transmembrane transport"/>
    <property type="evidence" value="ECO:0007669"/>
    <property type="project" value="InterPro"/>
</dbReference>
<name>A0A1X6XPA1_9MICO</name>
<dbReference type="PANTHER" id="PTHR33376:SF15">
    <property type="entry name" value="BLL6794 PROTEIN"/>
    <property type="match status" value="1"/>
</dbReference>
<dbReference type="InterPro" id="IPR018389">
    <property type="entry name" value="DctP_fam"/>
</dbReference>
<feature type="chain" id="PRO_5038698584" evidence="3">
    <location>
        <begin position="24"/>
        <end position="427"/>
    </location>
</feature>
<proteinExistence type="predicted"/>
<dbReference type="PROSITE" id="PS51257">
    <property type="entry name" value="PROKAR_LIPOPROTEIN"/>
    <property type="match status" value="1"/>
</dbReference>
<dbReference type="Proteomes" id="UP000196581">
    <property type="component" value="Unassembled WGS sequence"/>
</dbReference>
<dbReference type="PANTHER" id="PTHR33376">
    <property type="match status" value="1"/>
</dbReference>
<keyword evidence="5" id="KW-1185">Reference proteome</keyword>
<organism evidence="4 5">
    <name type="scientific">Brevibacterium yomogidense</name>
    <dbReference type="NCBI Taxonomy" id="946573"/>
    <lineage>
        <taxon>Bacteria</taxon>
        <taxon>Bacillati</taxon>
        <taxon>Actinomycetota</taxon>
        <taxon>Actinomycetes</taxon>
        <taxon>Micrococcales</taxon>
        <taxon>Brevibacteriaceae</taxon>
        <taxon>Brevibacterium</taxon>
    </lineage>
</organism>
<dbReference type="RefSeq" id="WP_179207200.1">
    <property type="nucleotide sequence ID" value="NZ_FWFF01000020.1"/>
</dbReference>
<evidence type="ECO:0000256" key="2">
    <source>
        <dbReference type="SAM" id="MobiDB-lite"/>
    </source>
</evidence>
<feature type="signal peptide" evidence="3">
    <location>
        <begin position="1"/>
        <end position="23"/>
    </location>
</feature>
<accession>A0A1X6XPA1</accession>
<feature type="compositionally biased region" description="Low complexity" evidence="2">
    <location>
        <begin position="26"/>
        <end position="35"/>
    </location>
</feature>